<feature type="transmembrane region" description="Helical" evidence="9">
    <location>
        <begin position="120"/>
        <end position="143"/>
    </location>
</feature>
<reference evidence="11" key="1">
    <citation type="journal article" date="2019" name="Int. J. Syst. Evol. Microbiol.">
        <title>The Global Catalogue of Microorganisms (GCM) 10K type strain sequencing project: providing services to taxonomists for standard genome sequencing and annotation.</title>
        <authorList>
            <consortium name="The Broad Institute Genomics Platform"/>
            <consortium name="The Broad Institute Genome Sequencing Center for Infectious Disease"/>
            <person name="Wu L."/>
            <person name="Ma J."/>
        </authorList>
    </citation>
    <scope>NUCLEOTIDE SEQUENCE [LARGE SCALE GENOMIC DNA]</scope>
    <source>
        <strain evidence="11">CGMCC 1.12151</strain>
    </source>
</reference>
<comment type="caution">
    <text evidence="10">The sequence shown here is derived from an EMBL/GenBank/DDBJ whole genome shotgun (WGS) entry which is preliminary data.</text>
</comment>
<evidence type="ECO:0000256" key="5">
    <source>
        <dbReference type="ARBA" id="ARBA00022692"/>
    </source>
</evidence>
<keyword evidence="5 9" id="KW-0812">Transmembrane</keyword>
<evidence type="ECO:0000313" key="11">
    <source>
        <dbReference type="Proteomes" id="UP001595932"/>
    </source>
</evidence>
<keyword evidence="7 9" id="KW-1133">Transmembrane helix</keyword>
<evidence type="ECO:0000256" key="1">
    <source>
        <dbReference type="ARBA" id="ARBA00004651"/>
    </source>
</evidence>
<evidence type="ECO:0000256" key="7">
    <source>
        <dbReference type="ARBA" id="ARBA00022989"/>
    </source>
</evidence>
<dbReference type="Pfam" id="PF05525">
    <property type="entry name" value="Branch_AA_trans"/>
    <property type="match status" value="1"/>
</dbReference>
<comment type="function">
    <text evidence="9">Component of the transport system for branched-chain amino acids.</text>
</comment>
<dbReference type="PANTHER" id="PTHR30588">
    <property type="entry name" value="BRANCHED-CHAIN AMINO ACID TRANSPORT SYSTEM 2 CARRIER PROTEIN"/>
    <property type="match status" value="1"/>
</dbReference>
<keyword evidence="3 9" id="KW-0813">Transport</keyword>
<accession>A0ABV9MC70</accession>
<comment type="subcellular location">
    <subcellularLocation>
        <location evidence="1 9">Cell membrane</location>
        <topology evidence="1 9">Multi-pass membrane protein</topology>
    </subcellularLocation>
</comment>
<keyword evidence="8 9" id="KW-0472">Membrane</keyword>
<feature type="transmembrane region" description="Helical" evidence="9">
    <location>
        <begin position="343"/>
        <end position="363"/>
    </location>
</feature>
<evidence type="ECO:0000256" key="2">
    <source>
        <dbReference type="ARBA" id="ARBA00008540"/>
    </source>
</evidence>
<evidence type="ECO:0000256" key="9">
    <source>
        <dbReference type="RuleBase" id="RU362122"/>
    </source>
</evidence>
<dbReference type="RefSeq" id="WP_377278065.1">
    <property type="nucleotide sequence ID" value="NZ_JBHSGL010000005.1"/>
</dbReference>
<name>A0ABV9MC70_9BACL</name>
<feature type="transmembrane region" description="Helical" evidence="9">
    <location>
        <begin position="416"/>
        <end position="434"/>
    </location>
</feature>
<feature type="transmembrane region" description="Helical" evidence="9">
    <location>
        <begin position="12"/>
        <end position="30"/>
    </location>
</feature>
<feature type="transmembrane region" description="Helical" evidence="9">
    <location>
        <begin position="318"/>
        <end position="337"/>
    </location>
</feature>
<evidence type="ECO:0000256" key="8">
    <source>
        <dbReference type="ARBA" id="ARBA00023136"/>
    </source>
</evidence>
<evidence type="ECO:0000256" key="3">
    <source>
        <dbReference type="ARBA" id="ARBA00022448"/>
    </source>
</evidence>
<feature type="transmembrane region" description="Helical" evidence="9">
    <location>
        <begin position="155"/>
        <end position="176"/>
    </location>
</feature>
<dbReference type="PANTHER" id="PTHR30588:SF0">
    <property type="entry name" value="BRANCHED-CHAIN AMINO ACID PERMEASE BRNQ"/>
    <property type="match status" value="1"/>
</dbReference>
<gene>
    <name evidence="10" type="primary">brnQ</name>
    <name evidence="10" type="ORF">ACFO5U_07550</name>
</gene>
<evidence type="ECO:0000256" key="4">
    <source>
        <dbReference type="ARBA" id="ARBA00022475"/>
    </source>
</evidence>
<feature type="transmembrane region" description="Helical" evidence="9">
    <location>
        <begin position="42"/>
        <end position="65"/>
    </location>
</feature>
<dbReference type="NCBIfam" id="TIGR00796">
    <property type="entry name" value="livcs"/>
    <property type="match status" value="1"/>
</dbReference>
<organism evidence="10 11">
    <name type="scientific">Planococcus dechangensis</name>
    <dbReference type="NCBI Taxonomy" id="1176255"/>
    <lineage>
        <taxon>Bacteria</taxon>
        <taxon>Bacillati</taxon>
        <taxon>Bacillota</taxon>
        <taxon>Bacilli</taxon>
        <taxon>Bacillales</taxon>
        <taxon>Caryophanaceae</taxon>
        <taxon>Planococcus</taxon>
    </lineage>
</organism>
<evidence type="ECO:0000256" key="6">
    <source>
        <dbReference type="ARBA" id="ARBA00022970"/>
    </source>
</evidence>
<dbReference type="InterPro" id="IPR004685">
    <property type="entry name" value="Brnchd-chn_aa_trnsp_Livcs"/>
</dbReference>
<sequence>MNKKTLTNSETLTVGLMLFALFLGAGNLIFPPYLGQLAGDQLLIAIFGFLLTGVGLPLLGILAIAKAGGDLQSIAGRVHPVFGIVFTMIVYLAIGPFFGIPRTATVAFEIGTAPFLAPEIASSFWSLFLFTIIFFTITVLFALNPTKLVDRIGKILTPILIVVIGFLAVKSFLTPMGPIGSPVGNYDAEAFFESFLQGYLTMDAIAALVFGIVIIQSIRAKGVEDKNVILKTTAYAGFIAATGLSLVYLSLSYIGATSVEAVGMQENGGAVIALASRVLYGEIGGLILALAITFACLTTSIGLVSATSQFFNKIFPQLTYIVYVFIFAGFSAIIANVGLTQLIAISLPVLLAIYPLAIVLVILSFFDHSFYQKSYVYIIPLVLTGIVSVVDALKSAGFEFNTLSQVFSYLPFYEQGIGWLFPAIVGTIVGMVIARMTHKPYSSRKQSA</sequence>
<feature type="transmembrane region" description="Helical" evidence="9">
    <location>
        <begin position="283"/>
        <end position="306"/>
    </location>
</feature>
<feature type="transmembrane region" description="Helical" evidence="9">
    <location>
        <begin position="196"/>
        <end position="215"/>
    </location>
</feature>
<feature type="transmembrane region" description="Helical" evidence="9">
    <location>
        <begin position="77"/>
        <end position="100"/>
    </location>
</feature>
<comment type="similarity">
    <text evidence="2 9">Belongs to the branched chain amino acid transporter family.</text>
</comment>
<keyword evidence="4" id="KW-1003">Cell membrane</keyword>
<dbReference type="EMBL" id="JBHSGL010000005">
    <property type="protein sequence ID" value="MFC4712706.1"/>
    <property type="molecule type" value="Genomic_DNA"/>
</dbReference>
<evidence type="ECO:0000313" key="10">
    <source>
        <dbReference type="EMBL" id="MFC4712706.1"/>
    </source>
</evidence>
<protein>
    <recommendedName>
        <fullName evidence="9">Branched-chain amino acid transport system carrier protein</fullName>
    </recommendedName>
</protein>
<keyword evidence="6 9" id="KW-0029">Amino-acid transport</keyword>
<feature type="transmembrane region" description="Helical" evidence="9">
    <location>
        <begin position="375"/>
        <end position="396"/>
    </location>
</feature>
<dbReference type="Proteomes" id="UP001595932">
    <property type="component" value="Unassembled WGS sequence"/>
</dbReference>
<feature type="transmembrane region" description="Helical" evidence="9">
    <location>
        <begin position="235"/>
        <end position="256"/>
    </location>
</feature>
<proteinExistence type="inferred from homology"/>
<keyword evidence="11" id="KW-1185">Reference proteome</keyword>